<evidence type="ECO:0000256" key="1">
    <source>
        <dbReference type="SAM" id="Phobius"/>
    </source>
</evidence>
<name>A0A1H5Y5W2_9GAMM</name>
<keyword evidence="1" id="KW-0812">Transmembrane</keyword>
<accession>A0A1H5Y5W2</accession>
<gene>
    <name evidence="2" type="ORF">SAMN05444390_1011622</name>
</gene>
<reference evidence="2 3" key="1">
    <citation type="submission" date="2016-10" db="EMBL/GenBank/DDBJ databases">
        <authorList>
            <person name="de Groot N.N."/>
        </authorList>
    </citation>
    <scope>NUCLEOTIDE SEQUENCE [LARGE SCALE GENOMIC DNA]</scope>
    <source>
        <strain evidence="2 3">DSM 22012</strain>
    </source>
</reference>
<feature type="transmembrane region" description="Helical" evidence="1">
    <location>
        <begin position="20"/>
        <end position="41"/>
    </location>
</feature>
<keyword evidence="1" id="KW-1133">Transmembrane helix</keyword>
<evidence type="ECO:0000313" key="3">
    <source>
        <dbReference type="Proteomes" id="UP000236745"/>
    </source>
</evidence>
<keyword evidence="3" id="KW-1185">Reference proteome</keyword>
<evidence type="ECO:0000313" key="2">
    <source>
        <dbReference type="EMBL" id="SEG19087.1"/>
    </source>
</evidence>
<dbReference type="Proteomes" id="UP000236745">
    <property type="component" value="Unassembled WGS sequence"/>
</dbReference>
<dbReference type="AlphaFoldDB" id="A0A1H5Y5W2"/>
<sequence length="42" mass="4472">MNPTQHTAALPLAHTADFEFPTLSFLLLCLSIQAVVSAFALA</sequence>
<proteinExistence type="predicted"/>
<keyword evidence="1" id="KW-0472">Membrane</keyword>
<organism evidence="2 3">
    <name type="scientific">Marinobacterium lutimaris</name>
    <dbReference type="NCBI Taxonomy" id="568106"/>
    <lineage>
        <taxon>Bacteria</taxon>
        <taxon>Pseudomonadati</taxon>
        <taxon>Pseudomonadota</taxon>
        <taxon>Gammaproteobacteria</taxon>
        <taxon>Oceanospirillales</taxon>
        <taxon>Oceanospirillaceae</taxon>
        <taxon>Marinobacterium</taxon>
    </lineage>
</organism>
<protein>
    <submittedName>
        <fullName evidence="2">Uncharacterized protein</fullName>
    </submittedName>
</protein>
<dbReference type="EMBL" id="FNVQ01000001">
    <property type="protein sequence ID" value="SEG19087.1"/>
    <property type="molecule type" value="Genomic_DNA"/>
</dbReference>